<dbReference type="PANTHER" id="PTHR31569:SF4">
    <property type="entry name" value="SWIM-TYPE DOMAIN-CONTAINING PROTEIN"/>
    <property type="match status" value="1"/>
</dbReference>
<reference evidence="7" key="1">
    <citation type="submission" date="2022-11" db="EMBL/GenBank/DDBJ databases">
        <authorList>
            <person name="Morgan W.R."/>
            <person name="Tartar A."/>
        </authorList>
    </citation>
    <scope>NUCLEOTIDE SEQUENCE</scope>
    <source>
        <strain evidence="7">ARSEF 373</strain>
    </source>
</reference>
<dbReference type="Pfam" id="PF02902">
    <property type="entry name" value="Peptidase_C48"/>
    <property type="match status" value="1"/>
</dbReference>
<feature type="region of interest" description="Disordered" evidence="5">
    <location>
        <begin position="567"/>
        <end position="587"/>
    </location>
</feature>
<dbReference type="Gene3D" id="3.40.395.10">
    <property type="entry name" value="Adenoviral Proteinase, Chain A"/>
    <property type="match status" value="1"/>
</dbReference>
<evidence type="ECO:0000313" key="8">
    <source>
        <dbReference type="Proteomes" id="UP001146120"/>
    </source>
</evidence>
<keyword evidence="3" id="KW-0378">Hydrolase</keyword>
<feature type="domain" description="SWIM-type" evidence="6">
    <location>
        <begin position="334"/>
        <end position="366"/>
    </location>
</feature>
<protein>
    <recommendedName>
        <fullName evidence="6">SWIM-type domain-containing protein</fullName>
    </recommendedName>
</protein>
<keyword evidence="4" id="KW-0863">Zinc-finger</keyword>
<keyword evidence="4" id="KW-0862">Zinc</keyword>
<dbReference type="Proteomes" id="UP001146120">
    <property type="component" value="Unassembled WGS sequence"/>
</dbReference>
<keyword evidence="2" id="KW-0645">Protease</keyword>
<evidence type="ECO:0000256" key="5">
    <source>
        <dbReference type="SAM" id="MobiDB-lite"/>
    </source>
</evidence>
<dbReference type="InterPro" id="IPR052579">
    <property type="entry name" value="Zinc_finger_SWIM"/>
</dbReference>
<dbReference type="InterPro" id="IPR007527">
    <property type="entry name" value="Znf_SWIM"/>
</dbReference>
<evidence type="ECO:0000256" key="3">
    <source>
        <dbReference type="ARBA" id="ARBA00022801"/>
    </source>
</evidence>
<proteinExistence type="inferred from homology"/>
<dbReference type="EMBL" id="DAKRPA010000159">
    <property type="protein sequence ID" value="DAZ96690.1"/>
    <property type="molecule type" value="Genomic_DNA"/>
</dbReference>
<dbReference type="InterPro" id="IPR038765">
    <property type="entry name" value="Papain-like_cys_pep_sf"/>
</dbReference>
<dbReference type="Pfam" id="PF21056">
    <property type="entry name" value="ZSWIM1-3_RNaseH-like"/>
    <property type="match status" value="1"/>
</dbReference>
<dbReference type="GO" id="GO:0008270">
    <property type="term" value="F:zinc ion binding"/>
    <property type="evidence" value="ECO:0007669"/>
    <property type="project" value="UniProtKB-KW"/>
</dbReference>
<name>A0AAV2YRF9_9STRA</name>
<evidence type="ECO:0000256" key="2">
    <source>
        <dbReference type="ARBA" id="ARBA00022670"/>
    </source>
</evidence>
<evidence type="ECO:0000259" key="6">
    <source>
        <dbReference type="PROSITE" id="PS50966"/>
    </source>
</evidence>
<comment type="similarity">
    <text evidence="1">Belongs to the peptidase C48 family.</text>
</comment>
<dbReference type="PANTHER" id="PTHR31569">
    <property type="entry name" value="SWIM-TYPE DOMAIN-CONTAINING PROTEIN"/>
    <property type="match status" value="1"/>
</dbReference>
<evidence type="ECO:0000256" key="1">
    <source>
        <dbReference type="ARBA" id="ARBA00005234"/>
    </source>
</evidence>
<feature type="compositionally biased region" description="Acidic residues" evidence="5">
    <location>
        <begin position="570"/>
        <end position="587"/>
    </location>
</feature>
<keyword evidence="4" id="KW-0479">Metal-binding</keyword>
<reference evidence="7" key="2">
    <citation type="journal article" date="2023" name="Microbiol Resour">
        <title>Decontamination and Annotation of the Draft Genome Sequence of the Oomycete Lagenidium giganteum ARSEF 373.</title>
        <authorList>
            <person name="Morgan W.R."/>
            <person name="Tartar A."/>
        </authorList>
    </citation>
    <scope>NUCLEOTIDE SEQUENCE</scope>
    <source>
        <strain evidence="7">ARSEF 373</strain>
    </source>
</reference>
<keyword evidence="8" id="KW-1185">Reference proteome</keyword>
<dbReference type="InterPro" id="IPR003653">
    <property type="entry name" value="Peptidase_C48_C"/>
</dbReference>
<sequence length="587" mass="67493">MLQRNLDDDDACAAVVARFVAEDEKNAVTVDQAASGLTGAISLSSRFMRESFARFPELLLMDTTHKTNRNNYQLCTFMVADEYGDGRVVQHSVFETNGDWHMTKALDHLVRTNADAVQSLWSTKISRMFPRVRVLICHFHVIKYLKLSSGKNHTADSIDREALDNIEHNMVYARSEEVYTEERESLRILCQRANILKFFYYMERNWHDCQDKWVMNRRAKLPHFSTHTNNPLESFFGKLKGVVSSQSTMHELLKATISHQRRVVNEVVHRNKIEQRINPSYDAELRMVLRFTTHYIADKIAGQYASALNKADRFQFEEDAESDSVVVHGRNSSYNLGLAAFSCTCGFSCAMRLPCQHMMAYRHKSPKFSTVITVEMIADSSVDLSRIGFQFHLFKRKRYAEEGSSDDADEDPWLTAAERYKEACRLTHAIKDELADVTSEREFRETSAIPVNIDNSHWCAIVAHIREKRLAYYDPTENSETVLAHVCRDLCVSGFDKFKVVNDPRPIQFDGHNCGVYILLKFWSTVWTHISDSFQLPDLSSLTALEKLRYEMLHYILNGNTENRVTATETEVEDTCTATNEEESKDA</sequence>
<evidence type="ECO:0000313" key="7">
    <source>
        <dbReference type="EMBL" id="DAZ96690.1"/>
    </source>
</evidence>
<dbReference type="AlphaFoldDB" id="A0AAV2YRF9"/>
<dbReference type="GO" id="GO:0006508">
    <property type="term" value="P:proteolysis"/>
    <property type="evidence" value="ECO:0007669"/>
    <property type="project" value="UniProtKB-KW"/>
</dbReference>
<comment type="caution">
    <text evidence="7">The sequence shown here is derived from an EMBL/GenBank/DDBJ whole genome shotgun (WGS) entry which is preliminary data.</text>
</comment>
<dbReference type="PROSITE" id="PS50966">
    <property type="entry name" value="ZF_SWIM"/>
    <property type="match status" value="1"/>
</dbReference>
<accession>A0AAV2YRF9</accession>
<gene>
    <name evidence="7" type="ORF">N0F65_009157</name>
</gene>
<dbReference type="SUPFAM" id="SSF54001">
    <property type="entry name" value="Cysteine proteinases"/>
    <property type="match status" value="1"/>
</dbReference>
<evidence type="ECO:0000256" key="4">
    <source>
        <dbReference type="PROSITE-ProRule" id="PRU00325"/>
    </source>
</evidence>
<dbReference type="GO" id="GO:0008234">
    <property type="term" value="F:cysteine-type peptidase activity"/>
    <property type="evidence" value="ECO:0007669"/>
    <property type="project" value="InterPro"/>
</dbReference>
<organism evidence="7 8">
    <name type="scientific">Lagenidium giganteum</name>
    <dbReference type="NCBI Taxonomy" id="4803"/>
    <lineage>
        <taxon>Eukaryota</taxon>
        <taxon>Sar</taxon>
        <taxon>Stramenopiles</taxon>
        <taxon>Oomycota</taxon>
        <taxon>Peronosporomycetes</taxon>
        <taxon>Pythiales</taxon>
        <taxon>Pythiaceae</taxon>
    </lineage>
</organism>
<dbReference type="InterPro" id="IPR048324">
    <property type="entry name" value="ZSWIM1-3_RNaseH-like"/>
</dbReference>